<keyword evidence="2" id="KW-1185">Reference proteome</keyword>
<reference evidence="1 2" key="1">
    <citation type="journal article" date="2022" name="bioRxiv">
        <title>The genome of the oomycete Peronosclerospora sorghi, a cosmopolitan pathogen of maize and sorghum, is inflated with dispersed pseudogenes.</title>
        <authorList>
            <person name="Fletcher K."/>
            <person name="Martin F."/>
            <person name="Isakeit T."/>
            <person name="Cavanaugh K."/>
            <person name="Magill C."/>
            <person name="Michelmore R."/>
        </authorList>
    </citation>
    <scope>NUCLEOTIDE SEQUENCE [LARGE SCALE GENOMIC DNA]</scope>
    <source>
        <strain evidence="1">P6</strain>
    </source>
</reference>
<dbReference type="Proteomes" id="UP001163321">
    <property type="component" value="Chromosome 1"/>
</dbReference>
<dbReference type="EMBL" id="CM047580">
    <property type="protein sequence ID" value="KAI9922142.1"/>
    <property type="molecule type" value="Genomic_DNA"/>
</dbReference>
<name>A0ACC0WU66_9STRA</name>
<gene>
    <name evidence="1" type="ORF">PsorP6_000209</name>
</gene>
<comment type="caution">
    <text evidence="1">The sequence shown here is derived from an EMBL/GenBank/DDBJ whole genome shotgun (WGS) entry which is preliminary data.</text>
</comment>
<proteinExistence type="predicted"/>
<accession>A0ACC0WU66</accession>
<organism evidence="1 2">
    <name type="scientific">Peronosclerospora sorghi</name>
    <dbReference type="NCBI Taxonomy" id="230839"/>
    <lineage>
        <taxon>Eukaryota</taxon>
        <taxon>Sar</taxon>
        <taxon>Stramenopiles</taxon>
        <taxon>Oomycota</taxon>
        <taxon>Peronosporomycetes</taxon>
        <taxon>Peronosporales</taxon>
        <taxon>Peronosporaceae</taxon>
        <taxon>Peronosclerospora</taxon>
    </lineage>
</organism>
<evidence type="ECO:0000313" key="2">
    <source>
        <dbReference type="Proteomes" id="UP001163321"/>
    </source>
</evidence>
<evidence type="ECO:0000313" key="1">
    <source>
        <dbReference type="EMBL" id="KAI9922142.1"/>
    </source>
</evidence>
<protein>
    <submittedName>
        <fullName evidence="1">Uncharacterized protein</fullName>
    </submittedName>
</protein>
<sequence length="172" mass="19611">MMTVLRKGQTLRFLVGLLDCPNRLVFEKCLGLIRPLFRHNEAIIPNLHASGIFYYLLRFARDVDEMSIAARLISHVHLRQSGLDVPHRNDGKQKGVNKRGVFSPDPLTCICLKNWLVRLLPVSMVAQLLRYGPRRFATALFSDGGKQDGETQSKVRWNVVGFLLAMQECHQK</sequence>